<organism evidence="1 2">
    <name type="scientific">Methylobacterium symbioticum</name>
    <dbReference type="NCBI Taxonomy" id="2584084"/>
    <lineage>
        <taxon>Bacteria</taxon>
        <taxon>Pseudomonadati</taxon>
        <taxon>Pseudomonadota</taxon>
        <taxon>Alphaproteobacteria</taxon>
        <taxon>Hyphomicrobiales</taxon>
        <taxon>Methylobacteriaceae</taxon>
        <taxon>Methylobacterium</taxon>
    </lineage>
</organism>
<proteinExistence type="predicted"/>
<dbReference type="AlphaFoldDB" id="A0A509EHK8"/>
<accession>A0A509EHK8</accession>
<dbReference type="Proteomes" id="UP000410984">
    <property type="component" value="Unassembled WGS sequence"/>
</dbReference>
<name>A0A509EHK8_9HYPH</name>
<protein>
    <submittedName>
        <fullName evidence="1">Uncharacterized protein</fullName>
    </submittedName>
</protein>
<keyword evidence="2" id="KW-1185">Reference proteome</keyword>
<evidence type="ECO:0000313" key="2">
    <source>
        <dbReference type="Proteomes" id="UP000410984"/>
    </source>
</evidence>
<gene>
    <name evidence="1" type="ORF">MET9862_03546</name>
</gene>
<reference evidence="1 2" key="1">
    <citation type="submission" date="2019-06" db="EMBL/GenBank/DDBJ databases">
        <authorList>
            <person name="Rodrigo-Torres L."/>
            <person name="Arahal R. D."/>
            <person name="Lucena T."/>
        </authorList>
    </citation>
    <scope>NUCLEOTIDE SEQUENCE [LARGE SCALE GENOMIC DNA]</scope>
    <source>
        <strain evidence="1 2">SB0023/3</strain>
    </source>
</reference>
<sequence length="34" mass="3554">MTHRIELALAALTGAAALALAFYAQSLALPTHFV</sequence>
<dbReference type="EMBL" id="CABFPH010000054">
    <property type="protein sequence ID" value="VUD72939.1"/>
    <property type="molecule type" value="Genomic_DNA"/>
</dbReference>
<evidence type="ECO:0000313" key="1">
    <source>
        <dbReference type="EMBL" id="VUD72939.1"/>
    </source>
</evidence>